<proteinExistence type="predicted"/>
<evidence type="ECO:0000259" key="1">
    <source>
        <dbReference type="PROSITE" id="PS50104"/>
    </source>
</evidence>
<dbReference type="EMBL" id="MTEJ01000274">
    <property type="protein sequence ID" value="OQX05770.1"/>
    <property type="molecule type" value="Genomic_DNA"/>
</dbReference>
<dbReference type="InterPro" id="IPR035897">
    <property type="entry name" value="Toll_tir_struct_dom_sf"/>
</dbReference>
<dbReference type="PANTHER" id="PTHR23150:SF19">
    <property type="entry name" value="FORMYLGLYCINE-GENERATING ENZYME"/>
    <property type="match status" value="1"/>
</dbReference>
<feature type="domain" description="TIR" evidence="1">
    <location>
        <begin position="3"/>
        <end position="129"/>
    </location>
</feature>
<dbReference type="InterPro" id="IPR027417">
    <property type="entry name" value="P-loop_NTPase"/>
</dbReference>
<evidence type="ECO:0000313" key="2">
    <source>
        <dbReference type="EMBL" id="OQX05770.1"/>
    </source>
</evidence>
<gene>
    <name evidence="2" type="ORF">BWK73_32675</name>
</gene>
<dbReference type="SUPFAM" id="SSF52200">
    <property type="entry name" value="Toll/Interleukin receptor TIR domain"/>
    <property type="match status" value="1"/>
</dbReference>
<dbReference type="PANTHER" id="PTHR23150">
    <property type="entry name" value="SULFATASE MODIFYING FACTOR 1, 2"/>
    <property type="match status" value="1"/>
</dbReference>
<dbReference type="Gene3D" id="3.40.50.10140">
    <property type="entry name" value="Toll/interleukin-1 receptor homology (TIR) domain"/>
    <property type="match status" value="1"/>
</dbReference>
<dbReference type="Pfam" id="PF03781">
    <property type="entry name" value="FGE-sulfatase"/>
    <property type="match status" value="1"/>
</dbReference>
<name>A0A1Y1QHQ0_9GAMM</name>
<dbReference type="InterPro" id="IPR042095">
    <property type="entry name" value="SUMF_sf"/>
</dbReference>
<dbReference type="Pfam" id="PF05729">
    <property type="entry name" value="NACHT"/>
    <property type="match status" value="1"/>
</dbReference>
<dbReference type="InterPro" id="IPR051043">
    <property type="entry name" value="Sulfatase_Mod_Factor_Kinase"/>
</dbReference>
<dbReference type="SUPFAM" id="SSF52540">
    <property type="entry name" value="P-loop containing nucleoside triphosphate hydrolases"/>
    <property type="match status" value="1"/>
</dbReference>
<evidence type="ECO:0000313" key="3">
    <source>
        <dbReference type="Proteomes" id="UP000192491"/>
    </source>
</evidence>
<sequence>MSHTPPVFISYPQDGAAGQALANELFQRLQAEDITAFLDTESIRLGERWIQALGNGVKQCRVVLSVVSPASHDRPWVEKEYIEANKLRIPIIPVLATAGDVPFQMNDVQVARLYGDYKEKDWQRLLARIREYLPDGNTDNDLEARVDAYLGWVQNTFLRDMDAYTAMDGKKRVRAQPQVRRKRFIVDEDFAELVGLRAGCGEKQVLEEKTFDNILDALGETGQGVFLGKPGAGKTTTLWKLADDEIRANSLRERAKRIVPVILRLGFWTKSDQSLLDFVLAQTNIEGQKLGDAFSTLLEQNRILLVLDGLNEMPVMWQKDKGRQIREFLAVHPLLRAYASCREDDYSDDVRQPLPELQIQPLSISRIQQFIHQYLVADQVEQAGQEAANLFWAIAGGQDVREVWAVWEKVGATQEQFWTGTEIPQENPNVYGATTAKHDQIWQSKIRDNPHNLIRLARNPYLLAMLMAICEPGEAFPANRGALLAGFYRQLVKREIQRQQDKANLLQDGGKQLEALIGKLAWAMAEQTQTSFPRYETLSIMGHDEQWLKLAIRCNVLEQIGDNIRFSHQLLQDYFIATGMQQHLDTGELPAEHFWQQTGEWWEPTGWEEPVVLLAGLYQNDCTPVIRWLEQANPKLAARCIRESGVPCADVTKASLQQPWLARLANLDTDPNPHARAAIGTALAGVTLHGRPLDQRKGVGLNADGLPDLDWVEIPAGESIYQDGERLSLPSYKMSRYPVTNAQFQAFVIDGGYETDKWWEGLQKPDFLPNHSWIEGNRPVETVDWYESIAFCRWLSAKIGQEIRLPTEQEWEKAARSTDSREYLGSNGYRTGSANIDETSVEEKVGIYNLQETSAVGIYPHGQSSLGLMDMAGNVWEWCLNKLDDPNNISVDIVVRGGAWNLELGFCCFVRHPLDRRDNQGFRVMCCLPPHSFH</sequence>
<dbReference type="Proteomes" id="UP000192491">
    <property type="component" value="Unassembled WGS sequence"/>
</dbReference>
<dbReference type="Gene3D" id="3.40.50.300">
    <property type="entry name" value="P-loop containing nucleotide triphosphate hydrolases"/>
    <property type="match status" value="1"/>
</dbReference>
<dbReference type="PROSITE" id="PS50104">
    <property type="entry name" value="TIR"/>
    <property type="match status" value="1"/>
</dbReference>
<dbReference type="InterPro" id="IPR005532">
    <property type="entry name" value="SUMF_dom"/>
</dbReference>
<dbReference type="SUPFAM" id="SSF56436">
    <property type="entry name" value="C-type lectin-like"/>
    <property type="match status" value="1"/>
</dbReference>
<comment type="caution">
    <text evidence="2">The sequence shown here is derived from an EMBL/GenBank/DDBJ whole genome shotgun (WGS) entry which is preliminary data.</text>
</comment>
<organism evidence="2 3">
    <name type="scientific">Thiothrix lacustris</name>
    <dbReference type="NCBI Taxonomy" id="525917"/>
    <lineage>
        <taxon>Bacteria</taxon>
        <taxon>Pseudomonadati</taxon>
        <taxon>Pseudomonadota</taxon>
        <taxon>Gammaproteobacteria</taxon>
        <taxon>Thiotrichales</taxon>
        <taxon>Thiotrichaceae</taxon>
        <taxon>Thiothrix</taxon>
    </lineage>
</organism>
<dbReference type="Pfam" id="PF13676">
    <property type="entry name" value="TIR_2"/>
    <property type="match status" value="1"/>
</dbReference>
<dbReference type="InterPro" id="IPR016187">
    <property type="entry name" value="CTDL_fold"/>
</dbReference>
<dbReference type="AlphaFoldDB" id="A0A1Y1QHQ0"/>
<reference evidence="2 3" key="1">
    <citation type="submission" date="2017-01" db="EMBL/GenBank/DDBJ databases">
        <title>Novel large sulfur bacteria in the metagenomes of groundwater-fed chemosynthetic microbial mats in the Lake Huron basin.</title>
        <authorList>
            <person name="Sharrar A.M."/>
            <person name="Flood B.E."/>
            <person name="Bailey J.V."/>
            <person name="Jones D.S."/>
            <person name="Biddanda B."/>
            <person name="Ruberg S.A."/>
            <person name="Marcus D.N."/>
            <person name="Dick G.J."/>
        </authorList>
    </citation>
    <scope>NUCLEOTIDE SEQUENCE [LARGE SCALE GENOMIC DNA]</scope>
    <source>
        <strain evidence="2">A8</strain>
    </source>
</reference>
<dbReference type="GO" id="GO:0120147">
    <property type="term" value="F:formylglycine-generating oxidase activity"/>
    <property type="evidence" value="ECO:0007669"/>
    <property type="project" value="TreeGrafter"/>
</dbReference>
<dbReference type="Gene3D" id="3.90.1580.10">
    <property type="entry name" value="paralog of FGE (formylglycine-generating enzyme)"/>
    <property type="match status" value="1"/>
</dbReference>
<accession>A0A1Y1QHQ0</accession>
<dbReference type="InterPro" id="IPR000157">
    <property type="entry name" value="TIR_dom"/>
</dbReference>
<dbReference type="InterPro" id="IPR007111">
    <property type="entry name" value="NACHT_NTPase"/>
</dbReference>
<dbReference type="SMART" id="SM00255">
    <property type="entry name" value="TIR"/>
    <property type="match status" value="1"/>
</dbReference>
<protein>
    <recommendedName>
        <fullName evidence="1">TIR domain-containing protein</fullName>
    </recommendedName>
</protein>
<dbReference type="GO" id="GO:0007165">
    <property type="term" value="P:signal transduction"/>
    <property type="evidence" value="ECO:0007669"/>
    <property type="project" value="InterPro"/>
</dbReference>